<dbReference type="OrthoDB" id="5891336at2"/>
<dbReference type="Proteomes" id="UP000016562">
    <property type="component" value="Unassembled WGS sequence"/>
</dbReference>
<dbReference type="STRING" id="1219080.VEZ01S_11_00400"/>
<dbReference type="eggNOG" id="ENOG5031SMA">
    <property type="taxonomic scope" value="Bacteria"/>
</dbReference>
<name>U3CMQ4_9VIBR</name>
<dbReference type="EMBL" id="BATM01000011">
    <property type="protein sequence ID" value="GAD79398.1"/>
    <property type="molecule type" value="Genomic_DNA"/>
</dbReference>
<keyword evidence="1" id="KW-0732">Signal</keyword>
<protein>
    <recommendedName>
        <fullName evidence="4">Lipoprotein</fullName>
    </recommendedName>
</protein>
<feature type="signal peptide" evidence="1">
    <location>
        <begin position="1"/>
        <end position="22"/>
    </location>
</feature>
<evidence type="ECO:0008006" key="4">
    <source>
        <dbReference type="Google" id="ProtNLM"/>
    </source>
</evidence>
<dbReference type="Pfam" id="PF16549">
    <property type="entry name" value="T2SSS_2"/>
    <property type="match status" value="1"/>
</dbReference>
<dbReference type="PROSITE" id="PS51257">
    <property type="entry name" value="PROKAR_LIPOPROTEIN"/>
    <property type="match status" value="1"/>
</dbReference>
<gene>
    <name evidence="2" type="ORF">VEZ01S_11_00400</name>
</gene>
<dbReference type="Gene3D" id="3.30.300.250">
    <property type="match status" value="1"/>
</dbReference>
<feature type="chain" id="PRO_5004639567" description="Lipoprotein" evidence="1">
    <location>
        <begin position="23"/>
        <end position="136"/>
    </location>
</feature>
<evidence type="ECO:0000256" key="1">
    <source>
        <dbReference type="SAM" id="SignalP"/>
    </source>
</evidence>
<comment type="caution">
    <text evidence="2">The sequence shown here is derived from an EMBL/GenBank/DDBJ whole genome shotgun (WGS) entry which is preliminary data.</text>
</comment>
<accession>U3CMQ4</accession>
<keyword evidence="3" id="KW-1185">Reference proteome</keyword>
<proteinExistence type="predicted"/>
<evidence type="ECO:0000313" key="2">
    <source>
        <dbReference type="EMBL" id="GAD79398.1"/>
    </source>
</evidence>
<dbReference type="InterPro" id="IPR016502">
    <property type="entry name" value="T2SSS_2"/>
</dbReference>
<dbReference type="RefSeq" id="WP_021713108.1">
    <property type="nucleotide sequence ID" value="NZ_BATM01000011.1"/>
</dbReference>
<sequence length="136" mass="14951">MYSSFKNILVLTLATLILAGCASSSSEQRELKLMADRRAGILASSLPIEYGPLTITRATSKESTVIIEMLYNQSGHKPADQLIKSANAYYCNSEDVRSAMDKGVNYLIKIRNNRGQLIVEQVISSKTCIDVTNTES</sequence>
<dbReference type="AlphaFoldDB" id="U3CMQ4"/>
<evidence type="ECO:0000313" key="3">
    <source>
        <dbReference type="Proteomes" id="UP000016562"/>
    </source>
</evidence>
<reference evidence="2 3" key="1">
    <citation type="submission" date="2013-09" db="EMBL/GenBank/DDBJ databases">
        <title>Whole genome shotgun sequence of Vibrio ezurae NBRC 102218.</title>
        <authorList>
            <person name="Yoshida I."/>
            <person name="Hosoyama A."/>
            <person name="Numata M."/>
            <person name="Hashimoto M."/>
            <person name="Hosoyama Y."/>
            <person name="Tsuchikane K."/>
            <person name="Noguchi M."/>
            <person name="Hirakata S."/>
            <person name="Ichikawa N."/>
            <person name="Ohji S."/>
            <person name="Yamazoe A."/>
            <person name="Fujita N."/>
        </authorList>
    </citation>
    <scope>NUCLEOTIDE SEQUENCE [LARGE SCALE GENOMIC DNA]</scope>
    <source>
        <strain evidence="2 3">NBRC 102218</strain>
    </source>
</reference>
<organism evidence="2 3">
    <name type="scientific">Vibrio ezurae NBRC 102218</name>
    <dbReference type="NCBI Taxonomy" id="1219080"/>
    <lineage>
        <taxon>Bacteria</taxon>
        <taxon>Pseudomonadati</taxon>
        <taxon>Pseudomonadota</taxon>
        <taxon>Gammaproteobacteria</taxon>
        <taxon>Vibrionales</taxon>
        <taxon>Vibrionaceae</taxon>
        <taxon>Vibrio</taxon>
    </lineage>
</organism>